<dbReference type="GO" id="GO:0005634">
    <property type="term" value="C:nucleus"/>
    <property type="evidence" value="ECO:0007669"/>
    <property type="project" value="UniProtKB-SubCell"/>
</dbReference>
<evidence type="ECO:0000259" key="6">
    <source>
        <dbReference type="Pfam" id="PF03178"/>
    </source>
</evidence>
<organism evidence="9 10">
    <name type="scientific">Dispira parvispora</name>
    <dbReference type="NCBI Taxonomy" id="1520584"/>
    <lineage>
        <taxon>Eukaryota</taxon>
        <taxon>Fungi</taxon>
        <taxon>Fungi incertae sedis</taxon>
        <taxon>Zoopagomycota</taxon>
        <taxon>Kickxellomycotina</taxon>
        <taxon>Dimargaritomycetes</taxon>
        <taxon>Dimargaritales</taxon>
        <taxon>Dimargaritaceae</taxon>
        <taxon>Dispira</taxon>
    </lineage>
</organism>
<name>A0A9W8AW13_9FUNG</name>
<dbReference type="Gene3D" id="2.130.10.10">
    <property type="entry name" value="YVTN repeat-like/Quinoprotein amine dehydrogenase"/>
    <property type="match status" value="3"/>
</dbReference>
<comment type="similarity">
    <text evidence="2">Belongs to the DDB1 family.</text>
</comment>
<evidence type="ECO:0000256" key="2">
    <source>
        <dbReference type="ARBA" id="ARBA00007453"/>
    </source>
</evidence>
<dbReference type="InterPro" id="IPR058543">
    <property type="entry name" value="Beta-prop_RSE1/DDB1/CPSF1_2nd"/>
</dbReference>
<comment type="subcellular location">
    <subcellularLocation>
        <location evidence="1">Nucleus</location>
    </subcellularLocation>
</comment>
<dbReference type="Pfam" id="PF23726">
    <property type="entry name" value="Beta-prop_RSE1_2nd"/>
    <property type="match status" value="1"/>
</dbReference>
<keyword evidence="4" id="KW-0539">Nucleus</keyword>
<evidence type="ECO:0000256" key="5">
    <source>
        <dbReference type="SAM" id="MobiDB-lite"/>
    </source>
</evidence>
<proteinExistence type="inferred from homology"/>
<comment type="caution">
    <text evidence="9">The sequence shown here is derived from an EMBL/GenBank/DDBJ whole genome shotgun (WGS) entry which is preliminary data.</text>
</comment>
<dbReference type="Proteomes" id="UP001150925">
    <property type="component" value="Unassembled WGS sequence"/>
</dbReference>
<feature type="compositionally biased region" description="Polar residues" evidence="5">
    <location>
        <begin position="728"/>
        <end position="750"/>
    </location>
</feature>
<dbReference type="Pfam" id="PF03178">
    <property type="entry name" value="CPSF_A"/>
    <property type="match status" value="1"/>
</dbReference>
<dbReference type="InterPro" id="IPR004871">
    <property type="entry name" value="RSE1/DDB1/CPSF1_C"/>
</dbReference>
<evidence type="ECO:0000313" key="9">
    <source>
        <dbReference type="EMBL" id="KAJ1968869.1"/>
    </source>
</evidence>
<dbReference type="InterPro" id="IPR011047">
    <property type="entry name" value="Quinoprotein_ADH-like_sf"/>
</dbReference>
<dbReference type="SUPFAM" id="SSF50998">
    <property type="entry name" value="Quinoprotein alcohol dehydrogenase-like"/>
    <property type="match status" value="1"/>
</dbReference>
<feature type="region of interest" description="Disordered" evidence="5">
    <location>
        <begin position="722"/>
        <end position="750"/>
    </location>
</feature>
<dbReference type="GO" id="GO:0003676">
    <property type="term" value="F:nucleic acid binding"/>
    <property type="evidence" value="ECO:0007669"/>
    <property type="project" value="InterPro"/>
</dbReference>
<keyword evidence="10" id="KW-1185">Reference proteome</keyword>
<dbReference type="PANTHER" id="PTHR10644">
    <property type="entry name" value="DNA REPAIR/RNA PROCESSING CPSF FAMILY"/>
    <property type="match status" value="1"/>
</dbReference>
<dbReference type="OrthoDB" id="433457at2759"/>
<evidence type="ECO:0000259" key="7">
    <source>
        <dbReference type="Pfam" id="PF10433"/>
    </source>
</evidence>
<evidence type="ECO:0000256" key="4">
    <source>
        <dbReference type="ARBA" id="ARBA00023242"/>
    </source>
</evidence>
<sequence length="1121" mass="122517">MQLLRPQGRDTDLLFVATEKYKMCVLSWDPQTNRVVTEANGDVSEVVGRPCDNGQLGLVDPQYRAVALHLYQGSIKIIPVETPHSLKSAFTNSTWRSLTGGAEHPYSPHLAVTSSKGKQPARTPQPGDLREAFTVRIEELNVVSMTFLHNTKVPTLLVLYRDIDHICHVKTYEVALHSQELTTGPWPTYRVENGANLLVPLSSGAAIIVGEASITYYHGANDVKIISMKPCSMEVYGKFDQDDSRILLGDDEGNLYILILLRSPGSDVVSSLKLQRMGVTSIASALVHLEHGYVYVGSHYGDSQLIELTSQAVTPGNYLKVINRYANLAPITDFCVVDVDKQGQGQVVACCGGFKEGTLRVIRNGIGIREQGTLNIPHLKRVWSLRSNFQTSEELLLVLGFANGTRLLTLNGTEFCEPDSLPGFALDGPTLHVSNAVGDGLIQVTSSSVRLLRLPRAGQLAQWQPPEPLQIRTATSNASQVLLGLDSGWVVSLEITNGQLVEKCRRQFTNEVSALSVAATPSAADEVLPVCAVSFWSGPAVHTLRFPELTDVMTERLDGNIVPRSMALVNFESIHYLLVALGDGRLYYFQCNPRSGELKDRRKVTLGTQPVLLTPFYSKHSLHVFAACDKPTVVSSSGRKLHFSNVNGPSVRDMCSFSSEGLPRCVALVHDQGLRVGTVDDIEKLHIRTIPLVNCMAHRICFQESTRVFGILTLLVPPTGGVGGNAPPSGSTDQPSVEAGSSSTKVLDTKGDSATSSLNVLDEHTFDLVDSFMLQAYEQAESLLTACLGTDKTEYFIVGTAFVYPNTTDTTKGRILILRFSAEQRKLDLVQALEVNGAVYSLAVTQSHLAAAINNRTVVYAWQEKETSPELVQISAYQSHVMALYLTTRGNRIAVGDLMRSIMVLEFNPKEGTLKELGRDYHTNWMTAIECLDDTGDHYIGAEISYNLFTVRRPALPAAANSTGISRGSTVTADDPRLETDGQFHLGEFVNRFRHGSLVMNLSYSHPVAKPQLLFGTVNGAIGVVASLEADQYELLCQVQLNLSNIVPAVGNLSHTEWRAFANAHRTVTAQGFIDGDLIEQFLDLNADDMLAVVNGAQGGTKLNISVDELIRLVEDLRNLY</sequence>
<dbReference type="AlphaFoldDB" id="A0A9W8AW13"/>
<dbReference type="InterPro" id="IPR050358">
    <property type="entry name" value="RSE1/DDB1/CFT1"/>
</dbReference>
<dbReference type="EMBL" id="JANBPY010000126">
    <property type="protein sequence ID" value="KAJ1968869.1"/>
    <property type="molecule type" value="Genomic_DNA"/>
</dbReference>
<dbReference type="Pfam" id="PF10433">
    <property type="entry name" value="Beta-prop_RSE1_1st"/>
    <property type="match status" value="1"/>
</dbReference>
<feature type="domain" description="RSE1/DDB1/CPSF1 second beta-propeller" evidence="8">
    <location>
        <begin position="369"/>
        <end position="679"/>
    </location>
</feature>
<dbReference type="Gene3D" id="1.10.150.910">
    <property type="match status" value="1"/>
</dbReference>
<protein>
    <recommendedName>
        <fullName evidence="3">DNA damage-binding protein 1</fullName>
    </recommendedName>
</protein>
<dbReference type="SUPFAM" id="SSF69322">
    <property type="entry name" value="Tricorn protease domain 2"/>
    <property type="match status" value="1"/>
</dbReference>
<dbReference type="InterPro" id="IPR018846">
    <property type="entry name" value="Beta-prop_RSE1/DDB1/CPSF1_1st"/>
</dbReference>
<feature type="domain" description="RSE1/DDB1/CPSF1 C-terminal" evidence="6">
    <location>
        <begin position="756"/>
        <end position="1084"/>
    </location>
</feature>
<evidence type="ECO:0000256" key="1">
    <source>
        <dbReference type="ARBA" id="ARBA00004123"/>
    </source>
</evidence>
<evidence type="ECO:0000313" key="10">
    <source>
        <dbReference type="Proteomes" id="UP001150925"/>
    </source>
</evidence>
<evidence type="ECO:0000259" key="8">
    <source>
        <dbReference type="Pfam" id="PF23726"/>
    </source>
</evidence>
<evidence type="ECO:0000256" key="3">
    <source>
        <dbReference type="ARBA" id="ARBA00014577"/>
    </source>
</evidence>
<gene>
    <name evidence="9" type="primary">DDB1A</name>
    <name evidence="9" type="ORF">IWQ62_000985</name>
</gene>
<accession>A0A9W8AW13</accession>
<reference evidence="9" key="1">
    <citation type="submission" date="2022-07" db="EMBL/GenBank/DDBJ databases">
        <title>Phylogenomic reconstructions and comparative analyses of Kickxellomycotina fungi.</title>
        <authorList>
            <person name="Reynolds N.K."/>
            <person name="Stajich J.E."/>
            <person name="Barry K."/>
            <person name="Grigoriev I.V."/>
            <person name="Crous P."/>
            <person name="Smith M.E."/>
        </authorList>
    </citation>
    <scope>NUCLEOTIDE SEQUENCE</scope>
    <source>
        <strain evidence="9">RSA 1196</strain>
    </source>
</reference>
<feature type="domain" description="RSE1/DDB1/CPSF1 first beta-propeller" evidence="7">
    <location>
        <begin position="1"/>
        <end position="323"/>
    </location>
</feature>
<dbReference type="InterPro" id="IPR015943">
    <property type="entry name" value="WD40/YVTN_repeat-like_dom_sf"/>
</dbReference>